<feature type="domain" description="VIT" evidence="3">
    <location>
        <begin position="244"/>
        <end position="387"/>
    </location>
</feature>
<evidence type="ECO:0000256" key="2">
    <source>
        <dbReference type="SAM" id="Phobius"/>
    </source>
</evidence>
<dbReference type="InterPro" id="IPR013694">
    <property type="entry name" value="VIT"/>
</dbReference>
<sequence length="770" mass="82986">MIDHHESVSPTPAPRQAVRFSVRAAIWFAGVILPVIAVAVLLIGVFWAQMIHLLTLSAHLFLIASVPLANAQLMIALKSGQPSLSRPLALLHGFAIGISAFFTVLFLPVTLGGVAMIIYFGIGLLLLAPLLSLVATLAARRLLRRRLLETGGAPLPSAWPGALLALAIVGAMELPTAITRLGMRMAADKAHATSANGIRLLRYLGNEDIMLRLCHGDGNVGLDLTSSMLMKGPGTSAEEARAVYYRLTGTPFSDVANLRLASSRIDGTLDARAALGSLEWTMVLRKEKYHWKEARAQVTLQAGAVVTRVTLRDDSGEHEATVSGGAQARAEREKTGWSNRPPILVTTAGKDRIMLELRPDQKGSELTLRIAMTAPLVLNEARLGYLQLPAFSERNFEIAPALRHAVSLESASALQGAPGMREETGATLPFAVRGDLAEPLPGVGAAIISAWRASDDAQAWSPDPTVQNGAIVQTISQKAARIPRRVALVIDGSMALAAQREQLARAATSFPGNVELGVIVAGSEAPQVFLHDHSDSLASVRHLQDITYEEGHDNSAALLMAWEWAAASSDGAVVWVHGPQPIMPRSANALLQHYRQRPDQVRMFALEAVTGPNVLWERMEDVAALSRVPRIGSLHDDLVRLLSGWKPGARQIVAERRASTDRQPAQEQTSPHLTRLWAGERAALLRAKSALATPQEEEQLRGLEQLKMEKTDTPVPGAQPRAITGRKAAQAAGMSIVPEPETVLITVVALAVLGWRMRFHLRTPYPASPE</sequence>
<accession>A0A2D2DEE6</accession>
<feature type="transmembrane region" description="Helical" evidence="2">
    <location>
        <begin position="117"/>
        <end position="139"/>
    </location>
</feature>
<feature type="region of interest" description="Disordered" evidence="1">
    <location>
        <begin position="316"/>
        <end position="342"/>
    </location>
</feature>
<organism evidence="4 5">
    <name type="scientific">Massilia violaceinigra</name>
    <dbReference type="NCBI Taxonomy" id="2045208"/>
    <lineage>
        <taxon>Bacteria</taxon>
        <taxon>Pseudomonadati</taxon>
        <taxon>Pseudomonadota</taxon>
        <taxon>Betaproteobacteria</taxon>
        <taxon>Burkholderiales</taxon>
        <taxon>Oxalobacteraceae</taxon>
        <taxon>Telluria group</taxon>
        <taxon>Massilia</taxon>
    </lineage>
</organism>
<name>A0A2D2DEE6_9BURK</name>
<dbReference type="OrthoDB" id="7592964at2"/>
<gene>
    <name evidence="4" type="ORF">CR152_01645</name>
</gene>
<dbReference type="RefSeq" id="WP_157778281.1">
    <property type="nucleotide sequence ID" value="NZ_CP024608.1"/>
</dbReference>
<feature type="transmembrane region" description="Helical" evidence="2">
    <location>
        <begin position="53"/>
        <end position="77"/>
    </location>
</feature>
<evidence type="ECO:0000313" key="5">
    <source>
        <dbReference type="Proteomes" id="UP000229897"/>
    </source>
</evidence>
<proteinExistence type="predicted"/>
<dbReference type="KEGG" id="mass:CR152_01645"/>
<dbReference type="PROSITE" id="PS51468">
    <property type="entry name" value="VIT"/>
    <property type="match status" value="1"/>
</dbReference>
<keyword evidence="2" id="KW-0812">Transmembrane</keyword>
<evidence type="ECO:0000313" key="4">
    <source>
        <dbReference type="EMBL" id="ATQ73352.1"/>
    </source>
</evidence>
<dbReference type="EMBL" id="CP024608">
    <property type="protein sequence ID" value="ATQ73352.1"/>
    <property type="molecule type" value="Genomic_DNA"/>
</dbReference>
<evidence type="ECO:0000259" key="3">
    <source>
        <dbReference type="PROSITE" id="PS51468"/>
    </source>
</evidence>
<keyword evidence="2" id="KW-1133">Transmembrane helix</keyword>
<feature type="transmembrane region" description="Helical" evidence="2">
    <location>
        <begin position="89"/>
        <end position="111"/>
    </location>
</feature>
<protein>
    <recommendedName>
        <fullName evidence="3">VIT domain-containing protein</fullName>
    </recommendedName>
</protein>
<reference evidence="4" key="1">
    <citation type="submission" date="2017-10" db="EMBL/GenBank/DDBJ databases">
        <title>Massilia psychrophilum sp. nov., a novel purple-pigmented bacterium isolated from Tianshan glacier, Xinjiang Municipality, China.</title>
        <authorList>
            <person name="Wang H."/>
        </authorList>
    </citation>
    <scope>NUCLEOTIDE SEQUENCE [LARGE SCALE GENOMIC DNA]</scope>
    <source>
        <strain evidence="4">B2</strain>
    </source>
</reference>
<dbReference type="AlphaFoldDB" id="A0A2D2DEE6"/>
<dbReference type="Proteomes" id="UP000229897">
    <property type="component" value="Chromosome"/>
</dbReference>
<evidence type="ECO:0000256" key="1">
    <source>
        <dbReference type="SAM" id="MobiDB-lite"/>
    </source>
</evidence>
<feature type="transmembrane region" description="Helical" evidence="2">
    <location>
        <begin position="24"/>
        <end position="47"/>
    </location>
</feature>
<keyword evidence="5" id="KW-1185">Reference proteome</keyword>
<keyword evidence="2" id="KW-0472">Membrane</keyword>